<keyword evidence="2" id="KW-0812">Transmembrane</keyword>
<dbReference type="AlphaFoldDB" id="A0A437RRD6"/>
<sequence length="776" mass="80652">MNKLLFPAAGLAGALAVAWVAAGYLQGHPLALAMTLLIGAVYAAGVAELLRHQRATLGLQKALDQLPAGDSTPFDAGALATWLAALPALLREPVARRVQASGRAPLPAPAMAPYLTGLLVLLGMLGTFAGMIVTLRGTGLALESAGDVATLRDSLAAPVRGLGLAFGASVAGVAASAALGLMAALARRSRTAALQALDAHIAGTLLPHTRAHQQQQAREAQRAQEAAAQQAQQAAQLAAQQAQAEALRALVTQLQQQSQAANEALLQRQQHFHETTAQTTRALADSVDSSLQRSLAGAAQQAAATLQPAVQAAMDGIARETAALHGAVRSAVQQQLDGLAARFEAQATAWVAAVGTQQQQQTQALLQALGDAQAQQQARQTAAEQRAAETEQARLAAYTTALEQMALQLQQRTQAMTAQAEAQARGTLDEVARLVQSVENHAVEAPRAAAEVVAQLREQLSRSLAQDSALLEERSRTAAALGSLIGGVQQQLDGLTQSFERQSSTWVAAVGAQVQQHTGAMLQALQAQQEATLAAQQAHTAEADTQRLAQFSAALQQMAEQLQQRTGEMVAQAETQARATIAEVAQVVQAAGEAPRAAAELAAQLREQFSQSLVQDNTRLAEREQLLAALQAVLAELQAGASAQQGAVQALVEAGTRVLGEAETRVQAQAEAEAARLQAVAAQLGASAVDVASLGEAFGAAVGQFAQGSDQMLAQLQRVEEALARAGARSDEQLAYYVAQAREVIDLSLLSQKQIVDDLQRLAAPREGAAPEAAAA</sequence>
<name>A0A437RRD6_9BURK</name>
<feature type="transmembrane region" description="Helical" evidence="2">
    <location>
        <begin position="118"/>
        <end position="142"/>
    </location>
</feature>
<reference evidence="3 4" key="1">
    <citation type="submission" date="2019-01" db="EMBL/GenBank/DDBJ databases">
        <authorList>
            <person name="Chen W.-M."/>
        </authorList>
    </citation>
    <scope>NUCLEOTIDE SEQUENCE [LARGE SCALE GENOMIC DNA]</scope>
    <source>
        <strain evidence="3 4">KYPY4</strain>
    </source>
</reference>
<evidence type="ECO:0000256" key="1">
    <source>
        <dbReference type="SAM" id="Coils"/>
    </source>
</evidence>
<dbReference type="Proteomes" id="UP000285575">
    <property type="component" value="Unassembled WGS sequence"/>
</dbReference>
<dbReference type="EMBL" id="SACR01000001">
    <property type="protein sequence ID" value="RVU49366.1"/>
    <property type="molecule type" value="Genomic_DNA"/>
</dbReference>
<dbReference type="RefSeq" id="WP_128227003.1">
    <property type="nucleotide sequence ID" value="NZ_SACR01000001.1"/>
</dbReference>
<gene>
    <name evidence="3" type="ORF">EOE66_01980</name>
</gene>
<feature type="coiled-coil region" evidence="1">
    <location>
        <begin position="210"/>
        <end position="264"/>
    </location>
</feature>
<feature type="transmembrane region" description="Helical" evidence="2">
    <location>
        <begin position="162"/>
        <end position="185"/>
    </location>
</feature>
<proteinExistence type="predicted"/>
<evidence type="ECO:0000313" key="4">
    <source>
        <dbReference type="Proteomes" id="UP000285575"/>
    </source>
</evidence>
<keyword evidence="1" id="KW-0175">Coiled coil</keyword>
<accession>A0A437RRD6</accession>
<feature type="transmembrane region" description="Helical" evidence="2">
    <location>
        <begin position="30"/>
        <end position="50"/>
    </location>
</feature>
<keyword evidence="2" id="KW-1133">Transmembrane helix</keyword>
<protein>
    <submittedName>
        <fullName evidence="3">DUF802 domain-containing protein</fullName>
    </submittedName>
</protein>
<comment type="caution">
    <text evidence="3">The sequence shown here is derived from an EMBL/GenBank/DDBJ whole genome shotgun (WGS) entry which is preliminary data.</text>
</comment>
<keyword evidence="2" id="KW-0472">Membrane</keyword>
<dbReference type="OrthoDB" id="6053769at2"/>
<evidence type="ECO:0000313" key="3">
    <source>
        <dbReference type="EMBL" id="RVU49366.1"/>
    </source>
</evidence>
<keyword evidence="4" id="KW-1185">Reference proteome</keyword>
<organism evidence="3 4">
    <name type="scientific">Rubrivivax rivuli</name>
    <dbReference type="NCBI Taxonomy" id="1862385"/>
    <lineage>
        <taxon>Bacteria</taxon>
        <taxon>Pseudomonadati</taxon>
        <taxon>Pseudomonadota</taxon>
        <taxon>Betaproteobacteria</taxon>
        <taxon>Burkholderiales</taxon>
        <taxon>Sphaerotilaceae</taxon>
        <taxon>Rubrivivax</taxon>
    </lineage>
</organism>
<evidence type="ECO:0000256" key="2">
    <source>
        <dbReference type="SAM" id="Phobius"/>
    </source>
</evidence>